<evidence type="ECO:0000313" key="5">
    <source>
        <dbReference type="EnsemblMetazoa" id="OVOC6486.1"/>
    </source>
</evidence>
<dbReference type="InterPro" id="IPR019775">
    <property type="entry name" value="WD40_repeat_CS"/>
</dbReference>
<dbReference type="Pfam" id="PF00400">
    <property type="entry name" value="WD40"/>
    <property type="match status" value="2"/>
</dbReference>
<dbReference type="InterPro" id="IPR036322">
    <property type="entry name" value="WD40_repeat_dom_sf"/>
</dbReference>
<evidence type="ECO:0000256" key="4">
    <source>
        <dbReference type="SAM" id="MobiDB-lite"/>
    </source>
</evidence>
<feature type="compositionally biased region" description="Low complexity" evidence="4">
    <location>
        <begin position="146"/>
        <end position="156"/>
    </location>
</feature>
<sequence length="930" mass="103794">MVQWSAHALPSVTNSSLGPLGSVSRYCFRLHFCNGVDLACHLISESPMFMCFYYFEYNTKMGRAIFAHISLQSQSIQTLVLMFYGFGQMVATPSGNSASVATSTTGSQQTLQQQITTNHQIASTTTTPIATNSAVSRPSGPNSIESAPPSTPTIAAPAPPAPPKRRQIYRFTSTRPLFAAGWSNKTDSEGRWRIAVGSVVEDKPHNNRVSVIQLDEQQGELVEKLSFEHTFPPNCIQWIPDMMDSYPDLLATSGECLKIYRVEPNSVMMECILNNKQASNYSGPLTNFDWNDVDPTLIGTSSIDMSCTIWQLETGQALAQTKKTNGSVKTQLIAHDKPVHDIKFSRINRGRDNFATVGADGSARLFDLRNLQHSTIVYEDPLRLPLMRLAWNKQESHYLATFAQDSAEVVIVDIRVPCNPLARLHNHRACVNGVAWAPHSSCHICTAGDDRQALIWDISPMPRPVEDPILAYQAEGEEFKFLIKYVHSRISFYRNSLNCQKILCLSKTSKLNLSAKLVAIYCSNLGESSTLVSFSNRLDLHLFWEMFRNSSSLKRFRSILKYRLLMGNEIAQMGPSQSSGVSNSNSKHKEVYKYEAPHTLYSTGWSQHPDPAKKFRLALASFIEEYNNKVSIVKLDEDAGEFIDYGSFDHPYPATKVMWIPDQKGIYPDLIATTGDYLRLWRVGGADGAQIEVFLNNNRSSEYCAPLTSFDWNDIDVSLIGTSSIDTTCTIWQVETGQAISVARSTEGTVKTQLIAHDKEVFDIAFTRMASGREIFASVGIFSGADGSLRMFDLRHLEHSTIMFEEPSHAPLLRLECNKQDCNYIATFVQDSAEVIILDVRIPCTPVAKLDNHRGRVNGMAWAPHSSCHICTAGGDSQALIWDIHMMPRPVDDPILAYQAGGEINQVHWAAAFPDWISICYKNMLEILRV</sequence>
<dbReference type="InterPro" id="IPR015943">
    <property type="entry name" value="WD40/YVTN_repeat-like_dom_sf"/>
</dbReference>
<keyword evidence="6" id="KW-1185">Reference proteome</keyword>
<feature type="region of interest" description="Disordered" evidence="4">
    <location>
        <begin position="131"/>
        <end position="165"/>
    </location>
</feature>
<dbReference type="InterPro" id="IPR045159">
    <property type="entry name" value="DCAF7-like"/>
</dbReference>
<dbReference type="EnsemblMetazoa" id="OVOC6486.1">
    <property type="protein sequence ID" value="OVOC6486.1"/>
    <property type="gene ID" value="WBGene00243295"/>
</dbReference>
<dbReference type="Gene3D" id="2.130.10.10">
    <property type="entry name" value="YVTN repeat-like/Quinoprotein amine dehydrogenase"/>
    <property type="match status" value="2"/>
</dbReference>
<keyword evidence="1 3" id="KW-0853">WD repeat</keyword>
<dbReference type="PROSITE" id="PS00678">
    <property type="entry name" value="WD_REPEATS_1"/>
    <property type="match status" value="2"/>
</dbReference>
<evidence type="ECO:0000313" key="6">
    <source>
        <dbReference type="Proteomes" id="UP000024404"/>
    </source>
</evidence>
<evidence type="ECO:0000256" key="1">
    <source>
        <dbReference type="ARBA" id="ARBA00022574"/>
    </source>
</evidence>
<proteinExistence type="predicted"/>
<dbReference type="PANTHER" id="PTHR19919">
    <property type="entry name" value="WD REPEAT CONTAINING PROTEIN"/>
    <property type="match status" value="1"/>
</dbReference>
<evidence type="ECO:0000256" key="2">
    <source>
        <dbReference type="ARBA" id="ARBA00022737"/>
    </source>
</evidence>
<dbReference type="InterPro" id="IPR001680">
    <property type="entry name" value="WD40_rpt"/>
</dbReference>
<feature type="compositionally biased region" description="Polar residues" evidence="4">
    <location>
        <begin position="131"/>
        <end position="145"/>
    </location>
</feature>
<reference evidence="5" key="2">
    <citation type="submission" date="2022-06" db="UniProtKB">
        <authorList>
            <consortium name="EnsemblMetazoa"/>
        </authorList>
    </citation>
    <scope>IDENTIFICATION</scope>
</reference>
<name>A0A8R1TXE6_ONCVO</name>
<dbReference type="SUPFAM" id="SSF50978">
    <property type="entry name" value="WD40 repeat-like"/>
    <property type="match status" value="2"/>
</dbReference>
<protein>
    <submittedName>
        <fullName evidence="5">Uncharacterized protein</fullName>
    </submittedName>
</protein>
<dbReference type="Proteomes" id="UP000024404">
    <property type="component" value="Unassembled WGS sequence"/>
</dbReference>
<feature type="repeat" description="WD" evidence="3">
    <location>
        <begin position="850"/>
        <end position="884"/>
    </location>
</feature>
<dbReference type="SMART" id="SM00320">
    <property type="entry name" value="WD40"/>
    <property type="match status" value="7"/>
</dbReference>
<dbReference type="OMA" id="WRIHPNN"/>
<accession>A0A8R1TXE6</accession>
<keyword evidence="2" id="KW-0677">Repeat</keyword>
<reference evidence="6" key="1">
    <citation type="submission" date="2013-10" db="EMBL/GenBank/DDBJ databases">
        <title>Genome sequencing of Onchocerca volvulus.</title>
        <authorList>
            <person name="Cotton J."/>
            <person name="Tsai J."/>
            <person name="Stanley E."/>
            <person name="Tracey A."/>
            <person name="Holroyd N."/>
            <person name="Lustigman S."/>
            <person name="Berriman M."/>
        </authorList>
    </citation>
    <scope>NUCLEOTIDE SEQUENCE</scope>
</reference>
<dbReference type="AlphaFoldDB" id="A0A8R1TXE6"/>
<dbReference type="PROSITE" id="PS50082">
    <property type="entry name" value="WD_REPEATS_2"/>
    <property type="match status" value="2"/>
</dbReference>
<evidence type="ECO:0000256" key="3">
    <source>
        <dbReference type="PROSITE-ProRule" id="PRU00221"/>
    </source>
</evidence>
<dbReference type="EMBL" id="CMVM020000177">
    <property type="status" value="NOT_ANNOTATED_CDS"/>
    <property type="molecule type" value="Genomic_DNA"/>
</dbReference>
<organism evidence="5 6">
    <name type="scientific">Onchocerca volvulus</name>
    <dbReference type="NCBI Taxonomy" id="6282"/>
    <lineage>
        <taxon>Eukaryota</taxon>
        <taxon>Metazoa</taxon>
        <taxon>Ecdysozoa</taxon>
        <taxon>Nematoda</taxon>
        <taxon>Chromadorea</taxon>
        <taxon>Rhabditida</taxon>
        <taxon>Spirurina</taxon>
        <taxon>Spiruromorpha</taxon>
        <taxon>Filarioidea</taxon>
        <taxon>Onchocercidae</taxon>
        <taxon>Onchocerca</taxon>
    </lineage>
</organism>
<feature type="repeat" description="WD" evidence="3">
    <location>
        <begin position="424"/>
        <end position="459"/>
    </location>
</feature>